<evidence type="ECO:0000256" key="1">
    <source>
        <dbReference type="SAM" id="MobiDB-lite"/>
    </source>
</evidence>
<feature type="region of interest" description="Disordered" evidence="1">
    <location>
        <begin position="189"/>
        <end position="212"/>
    </location>
</feature>
<protein>
    <submittedName>
        <fullName evidence="2">Uncharacterized protein</fullName>
    </submittedName>
</protein>
<sequence>MDRNDPNIGPEEMIRLVIRENGDFTPEILSSYITDEVFKQAQRVEDNLSKVRQAMAAQPELETVEEEVDEKDMAFGIPGMEDLGDFLGIPGIPAIPRKLLRAPAAARESDKVKNDAPVLEYQPPPPFVPLTATDIPHQIGLLRSFYFDKLGDAAAVPEEDFDPNLPPMGAMGQIVIKTVSAATKRKAEAAAATAGNADANKKKSKFLPAAKA</sequence>
<dbReference type="AlphaFoldDB" id="A0A8H3TWA1"/>
<feature type="compositionally biased region" description="Low complexity" evidence="1">
    <location>
        <begin position="189"/>
        <end position="198"/>
    </location>
</feature>
<dbReference type="Proteomes" id="UP000620104">
    <property type="component" value="Unassembled WGS sequence"/>
</dbReference>
<dbReference type="OrthoDB" id="21449at2759"/>
<dbReference type="EMBL" id="BLZA01000021">
    <property type="protein sequence ID" value="GHJ87379.1"/>
    <property type="molecule type" value="Genomic_DNA"/>
</dbReference>
<evidence type="ECO:0000313" key="3">
    <source>
        <dbReference type="Proteomes" id="UP000620104"/>
    </source>
</evidence>
<organism evidence="2 3">
    <name type="scientific">Naganishia liquefaciens</name>
    <dbReference type="NCBI Taxonomy" id="104408"/>
    <lineage>
        <taxon>Eukaryota</taxon>
        <taxon>Fungi</taxon>
        <taxon>Dikarya</taxon>
        <taxon>Basidiomycota</taxon>
        <taxon>Agaricomycotina</taxon>
        <taxon>Tremellomycetes</taxon>
        <taxon>Filobasidiales</taxon>
        <taxon>Filobasidiaceae</taxon>
        <taxon>Naganishia</taxon>
    </lineage>
</organism>
<evidence type="ECO:0000313" key="2">
    <source>
        <dbReference type="EMBL" id="GHJ87379.1"/>
    </source>
</evidence>
<gene>
    <name evidence="2" type="ORF">NliqN6_3781</name>
</gene>
<accession>A0A8H3TWA1</accession>
<proteinExistence type="predicted"/>
<name>A0A8H3TWA1_9TREE</name>
<keyword evidence="3" id="KW-1185">Reference proteome</keyword>
<comment type="caution">
    <text evidence="2">The sequence shown here is derived from an EMBL/GenBank/DDBJ whole genome shotgun (WGS) entry which is preliminary data.</text>
</comment>
<reference evidence="2" key="1">
    <citation type="submission" date="2020-07" db="EMBL/GenBank/DDBJ databases">
        <title>Draft Genome Sequence of a Deep-Sea Yeast, Naganishia (Cryptococcus) liquefaciens strain N6.</title>
        <authorList>
            <person name="Han Y.W."/>
            <person name="Kajitani R."/>
            <person name="Morimoto H."/>
            <person name="Parhat M."/>
            <person name="Tsubouchi H."/>
            <person name="Bakenova O."/>
            <person name="Ogata M."/>
            <person name="Argunhan B."/>
            <person name="Aoki R."/>
            <person name="Kajiwara S."/>
            <person name="Itoh T."/>
            <person name="Iwasaki H."/>
        </authorList>
    </citation>
    <scope>NUCLEOTIDE SEQUENCE</scope>
    <source>
        <strain evidence="2">N6</strain>
    </source>
</reference>